<proteinExistence type="predicted"/>
<gene>
    <name evidence="2" type="ORF">BECKMB1821H_GA0114242_106710</name>
    <name evidence="1" type="ORF">BECKMB1821I_GA0114274_106810</name>
</gene>
<dbReference type="EMBL" id="CAADGH010000067">
    <property type="protein sequence ID" value="VFK76667.1"/>
    <property type="molecule type" value="Genomic_DNA"/>
</dbReference>
<evidence type="ECO:0000313" key="2">
    <source>
        <dbReference type="EMBL" id="VFK76667.1"/>
    </source>
</evidence>
<sequence length="118" mass="13773">MLRPRKAKAWVDKLADEEPENWHFKEILETVSHLAKEQPDEAVEYAAVIAELRHRTPPVKMKKQDLIDCCKAMQVMARGVVFAHENTVEIDRRPDLILEDIRAAVGEYPEEERRTIRI</sequence>
<accession>A0A450XYG1</accession>
<dbReference type="AlphaFoldDB" id="A0A450XYG1"/>
<dbReference type="EMBL" id="CAADFQ010000068">
    <property type="protein sequence ID" value="VFK34338.1"/>
    <property type="molecule type" value="Genomic_DNA"/>
</dbReference>
<protein>
    <submittedName>
        <fullName evidence="1">Uncharacterized protein</fullName>
    </submittedName>
</protein>
<organism evidence="1">
    <name type="scientific">Candidatus Kentrum sp. MB</name>
    <dbReference type="NCBI Taxonomy" id="2138164"/>
    <lineage>
        <taxon>Bacteria</taxon>
        <taxon>Pseudomonadati</taxon>
        <taxon>Pseudomonadota</taxon>
        <taxon>Gammaproteobacteria</taxon>
        <taxon>Candidatus Kentrum</taxon>
    </lineage>
</organism>
<evidence type="ECO:0000313" key="1">
    <source>
        <dbReference type="EMBL" id="VFK34338.1"/>
    </source>
</evidence>
<reference evidence="1" key="1">
    <citation type="submission" date="2019-02" db="EMBL/GenBank/DDBJ databases">
        <authorList>
            <person name="Gruber-Vodicka R. H."/>
            <person name="Seah K. B. B."/>
        </authorList>
    </citation>
    <scope>NUCLEOTIDE SEQUENCE</scope>
    <source>
        <strain evidence="2">BECK_BZ198</strain>
        <strain evidence="1">BECK_BZ199</strain>
    </source>
</reference>
<name>A0A450XYG1_9GAMM</name>